<dbReference type="AlphaFoldDB" id="A0AAP8PKI3"/>
<feature type="domain" description="Rho-GAP" evidence="1">
    <location>
        <begin position="1"/>
        <end position="62"/>
    </location>
</feature>
<gene>
    <name evidence="2" type="ORF">MC70_015300</name>
</gene>
<organism evidence="2 3">
    <name type="scientific">Serratia marcescens</name>
    <dbReference type="NCBI Taxonomy" id="615"/>
    <lineage>
        <taxon>Bacteria</taxon>
        <taxon>Pseudomonadati</taxon>
        <taxon>Pseudomonadota</taxon>
        <taxon>Gammaproteobacteria</taxon>
        <taxon>Enterobacterales</taxon>
        <taxon>Yersiniaceae</taxon>
        <taxon>Serratia</taxon>
    </lineage>
</organism>
<name>A0AAP8PKI3_SERMA</name>
<dbReference type="InterPro" id="IPR000198">
    <property type="entry name" value="RhoGAP_dom"/>
</dbReference>
<evidence type="ECO:0000259" key="1">
    <source>
        <dbReference type="PROSITE" id="PS50238"/>
    </source>
</evidence>
<proteinExistence type="predicted"/>
<dbReference type="GO" id="GO:0007165">
    <property type="term" value="P:signal transduction"/>
    <property type="evidence" value="ECO:0007669"/>
    <property type="project" value="InterPro"/>
</dbReference>
<dbReference type="PROSITE" id="PS50238">
    <property type="entry name" value="RHOGAP"/>
    <property type="match status" value="1"/>
</dbReference>
<dbReference type="RefSeq" id="WP_102984950.1">
    <property type="nucleotide sequence ID" value="NZ_CP193986.1"/>
</dbReference>
<evidence type="ECO:0000313" key="3">
    <source>
        <dbReference type="Proteomes" id="UP000030378"/>
    </source>
</evidence>
<protein>
    <recommendedName>
        <fullName evidence="1">Rho-GAP domain-containing protein</fullName>
    </recommendedName>
</protein>
<evidence type="ECO:0000313" key="2">
    <source>
        <dbReference type="EMBL" id="PNO71283.1"/>
    </source>
</evidence>
<sequence length="62" mass="7155">MSDSDINTIKSLLSELNRMLDEIEEPIKNSSHAEELKELHMELGAKLNEKMPVTHKSILEFF</sequence>
<dbReference type="Proteomes" id="UP000030378">
    <property type="component" value="Unassembled WGS sequence"/>
</dbReference>
<accession>A0AAP8PKI3</accession>
<dbReference type="EMBL" id="JTBC02000002">
    <property type="protein sequence ID" value="PNO71283.1"/>
    <property type="molecule type" value="Genomic_DNA"/>
</dbReference>
<reference evidence="3" key="1">
    <citation type="submission" date="2017-12" db="EMBL/GenBank/DDBJ databases">
        <title>FDA dAtabase for Regulatory Grade micrObial Sequences (FDA-ARGOS): Supporting development and validation of Infectious Disease Dx tests.</title>
        <authorList>
            <person name="Campos J."/>
            <person name="Goldberg B."/>
            <person name="Tallon L."/>
            <person name="Sadzewicz L."/>
            <person name="Sengamalay N."/>
            <person name="Ott S."/>
            <person name="Godinez A."/>
            <person name="Nagaraj S."/>
            <person name="Vavikolanu K."/>
            <person name="Vyas G."/>
            <person name="Nadendla S."/>
            <person name="Aluvathingal J."/>
            <person name="Geyer C."/>
            <person name="Nandy P."/>
            <person name="Hobson J."/>
            <person name="Sichtig H."/>
        </authorList>
    </citation>
    <scope>NUCLEOTIDE SEQUENCE [LARGE SCALE GENOMIC DNA]</scope>
    <source>
        <strain evidence="3">FDAARGOS_79</strain>
    </source>
</reference>
<comment type="caution">
    <text evidence="2">The sequence shown here is derived from an EMBL/GenBank/DDBJ whole genome shotgun (WGS) entry which is preliminary data.</text>
</comment>